<dbReference type="InParanoid" id="A0A6J2FWE0"/>
<evidence type="ECO:0000256" key="12">
    <source>
        <dbReference type="ARBA" id="ARBA00076940"/>
    </source>
</evidence>
<evidence type="ECO:0000256" key="1">
    <source>
        <dbReference type="ARBA" id="ARBA00000900"/>
    </source>
</evidence>
<organism evidence="19 20">
    <name type="scientific">Pipra filicauda</name>
    <name type="common">Wire-tailed manakin</name>
    <dbReference type="NCBI Taxonomy" id="649802"/>
    <lineage>
        <taxon>Eukaryota</taxon>
        <taxon>Metazoa</taxon>
        <taxon>Chordata</taxon>
        <taxon>Craniata</taxon>
        <taxon>Vertebrata</taxon>
        <taxon>Euteleostomi</taxon>
        <taxon>Archelosauria</taxon>
        <taxon>Archosauria</taxon>
        <taxon>Dinosauria</taxon>
        <taxon>Saurischia</taxon>
        <taxon>Theropoda</taxon>
        <taxon>Coelurosauria</taxon>
        <taxon>Aves</taxon>
        <taxon>Neognathae</taxon>
        <taxon>Neoaves</taxon>
        <taxon>Telluraves</taxon>
        <taxon>Australaves</taxon>
        <taxon>Passeriformes</taxon>
        <taxon>Pipridae</taxon>
        <taxon>Pipra</taxon>
    </lineage>
</organism>
<dbReference type="RefSeq" id="XP_027567381.1">
    <property type="nucleotide sequence ID" value="XM_027711580.2"/>
</dbReference>
<dbReference type="PROSITE" id="PS00518">
    <property type="entry name" value="ZF_RING_1"/>
    <property type="match status" value="1"/>
</dbReference>
<feature type="region of interest" description="Disordered" evidence="17">
    <location>
        <begin position="67"/>
        <end position="93"/>
    </location>
</feature>
<dbReference type="EC" id="2.3.2.27" evidence="2"/>
<dbReference type="Proteomes" id="UP000504627">
    <property type="component" value="Unplaced"/>
</dbReference>
<keyword evidence="4" id="KW-0479">Metal-binding</keyword>
<sequence>MQLGHTGGVLVAVEVVLEGKLHPGELGRFPSCGTLVLFLLLTGPADNCDLSPSSCVTSTVAVLAGHGRSAEESMGETTSAAGGGGLRQPPQAGPLKAAAGSKCPICLGDVKKPAYVAYCMHQFCFRCIQQWARGRDDCPVCRQPVEEVLHSVRGDDDYEVYVAGLPARLRRRMAMNRPRRRAPQRRYNLRRWPTINPPAAGGCEPPGTESSQGQEAAAGPSNTPSQPAPAPSASQEPTPHGCP</sequence>
<feature type="compositionally biased region" description="Basic residues" evidence="17">
    <location>
        <begin position="174"/>
        <end position="189"/>
    </location>
</feature>
<accession>A0A6J2FWE0</accession>
<dbReference type="GO" id="GO:0061630">
    <property type="term" value="F:ubiquitin protein ligase activity"/>
    <property type="evidence" value="ECO:0007669"/>
    <property type="project" value="UniProtKB-EC"/>
</dbReference>
<dbReference type="GO" id="GO:0008630">
    <property type="term" value="P:intrinsic apoptotic signaling pathway in response to DNA damage"/>
    <property type="evidence" value="ECO:0007669"/>
    <property type="project" value="UniProtKB-ARBA"/>
</dbReference>
<dbReference type="PANTHER" id="PTHR46077:SF1">
    <property type="entry name" value="TOP1 BINDING ARGININE_SERINE RICH PROTEIN, E3 UBIQUITIN LIGASE"/>
    <property type="match status" value="1"/>
</dbReference>
<keyword evidence="8" id="KW-0805">Transcription regulation</keyword>
<dbReference type="InterPro" id="IPR017907">
    <property type="entry name" value="Znf_RING_CS"/>
</dbReference>
<dbReference type="AlphaFoldDB" id="A0A6J2FWE0"/>
<feature type="domain" description="RING-type" evidence="18">
    <location>
        <begin position="103"/>
        <end position="142"/>
    </location>
</feature>
<evidence type="ECO:0000256" key="7">
    <source>
        <dbReference type="ARBA" id="ARBA00022833"/>
    </source>
</evidence>
<keyword evidence="5 16" id="KW-0863">Zinc-finger</keyword>
<evidence type="ECO:0000256" key="10">
    <source>
        <dbReference type="ARBA" id="ARBA00071236"/>
    </source>
</evidence>
<dbReference type="GO" id="GO:0032391">
    <property type="term" value="C:photoreceptor connecting cilium"/>
    <property type="evidence" value="ECO:0007669"/>
    <property type="project" value="UniProtKB-ARBA"/>
</dbReference>
<dbReference type="PANTHER" id="PTHR46077">
    <property type="entry name" value="E3 UBIQUITIN-PROTEIN LIGASE TOPORS"/>
    <property type="match status" value="1"/>
</dbReference>
<evidence type="ECO:0000256" key="5">
    <source>
        <dbReference type="ARBA" id="ARBA00022771"/>
    </source>
</evidence>
<dbReference type="FunFam" id="3.30.40.10:FF:000136">
    <property type="entry name" value="E3 ubiquitin-protein ligase Topors"/>
    <property type="match status" value="1"/>
</dbReference>
<name>A0A6J2FWE0_9PASS</name>
<dbReference type="GO" id="GO:0000209">
    <property type="term" value="P:protein polyubiquitination"/>
    <property type="evidence" value="ECO:0007669"/>
    <property type="project" value="TreeGrafter"/>
</dbReference>
<evidence type="ECO:0000256" key="6">
    <source>
        <dbReference type="ARBA" id="ARBA00022786"/>
    </source>
</evidence>
<proteinExistence type="predicted"/>
<dbReference type="GeneID" id="113982937"/>
<evidence type="ECO:0000256" key="13">
    <source>
        <dbReference type="ARBA" id="ARBA00079040"/>
    </source>
</evidence>
<comment type="catalytic activity">
    <reaction evidence="1">
        <text>S-ubiquitinyl-[E2 ubiquitin-conjugating enzyme]-L-cysteine + [acceptor protein]-L-lysine = [E2 ubiquitin-conjugating enzyme]-L-cysteine + N(6)-ubiquitinyl-[acceptor protein]-L-lysine.</text>
        <dbReference type="EC" id="2.3.2.27"/>
    </reaction>
</comment>
<dbReference type="InterPro" id="IPR013083">
    <property type="entry name" value="Znf_RING/FYVE/PHD"/>
</dbReference>
<protein>
    <recommendedName>
        <fullName evidence="10">E3 ubiquitin-protein ligase Topors</fullName>
        <ecNumber evidence="2">2.3.2.27</ecNumber>
    </recommendedName>
    <alternativeName>
        <fullName evidence="11">RING-type E3 ubiquitin transferase Topors</fullName>
    </alternativeName>
    <alternativeName>
        <fullName evidence="13">SUMO1-protein E3 ligase Topors</fullName>
    </alternativeName>
    <alternativeName>
        <fullName evidence="12">Topoisomerase I-binding RING finger protein</fullName>
    </alternativeName>
    <alternativeName>
        <fullName evidence="14">Topoisomerase I-binding arginine/serine-rich protein</fullName>
    </alternativeName>
    <alternativeName>
        <fullName evidence="15">Tumor suppressor p53-binding protein 3</fullName>
    </alternativeName>
</protein>
<reference evidence="20" key="1">
    <citation type="submission" date="2025-08" db="UniProtKB">
        <authorList>
            <consortium name="RefSeq"/>
        </authorList>
    </citation>
    <scope>IDENTIFICATION</scope>
    <source>
        <tissue evidence="20">Muscle</tissue>
    </source>
</reference>
<dbReference type="Gene3D" id="3.30.40.10">
    <property type="entry name" value="Zinc/RING finger domain, C3HC4 (zinc finger)"/>
    <property type="match status" value="1"/>
</dbReference>
<dbReference type="SMART" id="SM00184">
    <property type="entry name" value="RING"/>
    <property type="match status" value="1"/>
</dbReference>
<evidence type="ECO:0000256" key="2">
    <source>
        <dbReference type="ARBA" id="ARBA00012483"/>
    </source>
</evidence>
<feature type="region of interest" description="Disordered" evidence="17">
    <location>
        <begin position="174"/>
        <end position="243"/>
    </location>
</feature>
<evidence type="ECO:0000256" key="11">
    <source>
        <dbReference type="ARBA" id="ARBA00076856"/>
    </source>
</evidence>
<keyword evidence="3" id="KW-0808">Transferase</keyword>
<dbReference type="GO" id="GO:0006513">
    <property type="term" value="P:protein monoubiquitination"/>
    <property type="evidence" value="ECO:0007669"/>
    <property type="project" value="TreeGrafter"/>
</dbReference>
<dbReference type="PROSITE" id="PS50089">
    <property type="entry name" value="ZF_RING_2"/>
    <property type="match status" value="1"/>
</dbReference>
<evidence type="ECO:0000256" key="16">
    <source>
        <dbReference type="PROSITE-ProRule" id="PRU00175"/>
    </source>
</evidence>
<keyword evidence="19" id="KW-1185">Reference proteome</keyword>
<dbReference type="InterPro" id="IPR018957">
    <property type="entry name" value="Znf_C3HC4_RING-type"/>
</dbReference>
<evidence type="ECO:0000256" key="4">
    <source>
        <dbReference type="ARBA" id="ARBA00022723"/>
    </source>
</evidence>
<keyword evidence="6" id="KW-0833">Ubl conjugation pathway</keyword>
<evidence type="ECO:0000256" key="14">
    <source>
        <dbReference type="ARBA" id="ARBA00079184"/>
    </source>
</evidence>
<gene>
    <name evidence="20" type="primary">LOC113982937</name>
</gene>
<evidence type="ECO:0000256" key="3">
    <source>
        <dbReference type="ARBA" id="ARBA00022679"/>
    </source>
</evidence>
<evidence type="ECO:0000313" key="19">
    <source>
        <dbReference type="Proteomes" id="UP000504627"/>
    </source>
</evidence>
<evidence type="ECO:0000256" key="9">
    <source>
        <dbReference type="ARBA" id="ARBA00023163"/>
    </source>
</evidence>
<evidence type="ECO:0000256" key="15">
    <source>
        <dbReference type="ARBA" id="ARBA00082108"/>
    </source>
</evidence>
<dbReference type="Pfam" id="PF00097">
    <property type="entry name" value="zf-C3HC4"/>
    <property type="match status" value="1"/>
</dbReference>
<feature type="compositionally biased region" description="Low complexity" evidence="17">
    <location>
        <begin position="220"/>
        <end position="243"/>
    </location>
</feature>
<dbReference type="InterPro" id="IPR001841">
    <property type="entry name" value="Znf_RING"/>
</dbReference>
<evidence type="ECO:0000256" key="17">
    <source>
        <dbReference type="SAM" id="MobiDB-lite"/>
    </source>
</evidence>
<dbReference type="GO" id="GO:0008270">
    <property type="term" value="F:zinc ion binding"/>
    <property type="evidence" value="ECO:0007669"/>
    <property type="project" value="UniProtKB-KW"/>
</dbReference>
<evidence type="ECO:0000259" key="18">
    <source>
        <dbReference type="PROSITE" id="PS50089"/>
    </source>
</evidence>
<evidence type="ECO:0000313" key="20">
    <source>
        <dbReference type="RefSeq" id="XP_027567381.1"/>
    </source>
</evidence>
<keyword evidence="9" id="KW-0804">Transcription</keyword>
<dbReference type="SUPFAM" id="SSF57850">
    <property type="entry name" value="RING/U-box"/>
    <property type="match status" value="1"/>
</dbReference>
<keyword evidence="7" id="KW-0862">Zinc</keyword>
<evidence type="ECO:0000256" key="8">
    <source>
        <dbReference type="ARBA" id="ARBA00023015"/>
    </source>
</evidence>